<feature type="region of interest" description="Disordered" evidence="3">
    <location>
        <begin position="259"/>
        <end position="311"/>
    </location>
</feature>
<gene>
    <name evidence="5" type="ORF">K431DRAFT_282521</name>
</gene>
<keyword evidence="6" id="KW-1185">Reference proteome</keyword>
<dbReference type="InterPro" id="IPR050217">
    <property type="entry name" value="Peroxiredoxin"/>
</dbReference>
<dbReference type="Proteomes" id="UP000799441">
    <property type="component" value="Unassembled WGS sequence"/>
</dbReference>
<dbReference type="Pfam" id="PF00578">
    <property type="entry name" value="AhpC-TSA"/>
    <property type="match status" value="1"/>
</dbReference>
<dbReference type="InterPro" id="IPR013766">
    <property type="entry name" value="Thioredoxin_domain"/>
</dbReference>
<dbReference type="GO" id="GO:0042744">
    <property type="term" value="P:hydrogen peroxide catabolic process"/>
    <property type="evidence" value="ECO:0007669"/>
    <property type="project" value="TreeGrafter"/>
</dbReference>
<dbReference type="GO" id="GO:0045454">
    <property type="term" value="P:cell redox homeostasis"/>
    <property type="evidence" value="ECO:0007669"/>
    <property type="project" value="TreeGrafter"/>
</dbReference>
<comment type="similarity">
    <text evidence="1">Belongs to the peroxiredoxin family. AhpC/Prx1 subfamily.</text>
</comment>
<dbReference type="CDD" id="cd03015">
    <property type="entry name" value="PRX_Typ2cys"/>
    <property type="match status" value="1"/>
</dbReference>
<dbReference type="PANTHER" id="PTHR10681:SF128">
    <property type="entry name" value="THIOREDOXIN-DEPENDENT PEROXIDE REDUCTASE, MITOCHONDRIAL"/>
    <property type="match status" value="1"/>
</dbReference>
<dbReference type="GO" id="GO:0005829">
    <property type="term" value="C:cytosol"/>
    <property type="evidence" value="ECO:0007669"/>
    <property type="project" value="TreeGrafter"/>
</dbReference>
<evidence type="ECO:0000313" key="6">
    <source>
        <dbReference type="Proteomes" id="UP000799441"/>
    </source>
</evidence>
<reference evidence="5" key="1">
    <citation type="journal article" date="2020" name="Stud. Mycol.">
        <title>101 Dothideomycetes genomes: a test case for predicting lifestyles and emergence of pathogens.</title>
        <authorList>
            <person name="Haridas S."/>
            <person name="Albert R."/>
            <person name="Binder M."/>
            <person name="Bloem J."/>
            <person name="Labutti K."/>
            <person name="Salamov A."/>
            <person name="Andreopoulos B."/>
            <person name="Baker S."/>
            <person name="Barry K."/>
            <person name="Bills G."/>
            <person name="Bluhm B."/>
            <person name="Cannon C."/>
            <person name="Castanera R."/>
            <person name="Culley D."/>
            <person name="Daum C."/>
            <person name="Ezra D."/>
            <person name="Gonzalez J."/>
            <person name="Henrissat B."/>
            <person name="Kuo A."/>
            <person name="Liang C."/>
            <person name="Lipzen A."/>
            <person name="Lutzoni F."/>
            <person name="Magnuson J."/>
            <person name="Mondo S."/>
            <person name="Nolan M."/>
            <person name="Ohm R."/>
            <person name="Pangilinan J."/>
            <person name="Park H.-J."/>
            <person name="Ramirez L."/>
            <person name="Alfaro M."/>
            <person name="Sun H."/>
            <person name="Tritt A."/>
            <person name="Yoshinaga Y."/>
            <person name="Zwiers L.-H."/>
            <person name="Turgeon B."/>
            <person name="Goodwin S."/>
            <person name="Spatafora J."/>
            <person name="Crous P."/>
            <person name="Grigoriev I."/>
        </authorList>
    </citation>
    <scope>NUCLEOTIDE SEQUENCE</scope>
    <source>
        <strain evidence="5">CBS 116435</strain>
    </source>
</reference>
<dbReference type="PROSITE" id="PS51352">
    <property type="entry name" value="THIOREDOXIN_2"/>
    <property type="match status" value="1"/>
</dbReference>
<proteinExistence type="inferred from homology"/>
<dbReference type="SUPFAM" id="SSF52833">
    <property type="entry name" value="Thioredoxin-like"/>
    <property type="match status" value="1"/>
</dbReference>
<dbReference type="GO" id="GO:0008379">
    <property type="term" value="F:thioredoxin peroxidase activity"/>
    <property type="evidence" value="ECO:0007669"/>
    <property type="project" value="TreeGrafter"/>
</dbReference>
<feature type="domain" description="Thioredoxin" evidence="4">
    <location>
        <begin position="7"/>
        <end position="168"/>
    </location>
</feature>
<dbReference type="InterPro" id="IPR000866">
    <property type="entry name" value="AhpC/TSA"/>
</dbReference>
<comment type="caution">
    <text evidence="5">The sequence shown here is derived from an EMBL/GenBank/DDBJ whole genome shotgun (WGS) entry which is preliminary data.</text>
</comment>
<protein>
    <submittedName>
        <fullName evidence="5">Thioredoxin-like protein</fullName>
    </submittedName>
</protein>
<evidence type="ECO:0000259" key="4">
    <source>
        <dbReference type="PROSITE" id="PS51352"/>
    </source>
</evidence>
<evidence type="ECO:0000256" key="1">
    <source>
        <dbReference type="ARBA" id="ARBA00009796"/>
    </source>
</evidence>
<feature type="compositionally biased region" description="Polar residues" evidence="3">
    <location>
        <begin position="261"/>
        <end position="279"/>
    </location>
</feature>
<dbReference type="Gene3D" id="3.40.30.10">
    <property type="entry name" value="Glutaredoxin"/>
    <property type="match status" value="1"/>
</dbReference>
<evidence type="ECO:0000256" key="2">
    <source>
        <dbReference type="ARBA" id="ARBA00023002"/>
    </source>
</evidence>
<dbReference type="AlphaFoldDB" id="A0A9P4QAX6"/>
<dbReference type="OrthoDB" id="185659at2759"/>
<organism evidence="5 6">
    <name type="scientific">Polychaeton citri CBS 116435</name>
    <dbReference type="NCBI Taxonomy" id="1314669"/>
    <lineage>
        <taxon>Eukaryota</taxon>
        <taxon>Fungi</taxon>
        <taxon>Dikarya</taxon>
        <taxon>Ascomycota</taxon>
        <taxon>Pezizomycotina</taxon>
        <taxon>Dothideomycetes</taxon>
        <taxon>Dothideomycetidae</taxon>
        <taxon>Capnodiales</taxon>
        <taxon>Capnodiaceae</taxon>
        <taxon>Polychaeton</taxon>
    </lineage>
</organism>
<dbReference type="GO" id="GO:0033554">
    <property type="term" value="P:cellular response to stress"/>
    <property type="evidence" value="ECO:0007669"/>
    <property type="project" value="TreeGrafter"/>
</dbReference>
<dbReference type="GO" id="GO:0006979">
    <property type="term" value="P:response to oxidative stress"/>
    <property type="evidence" value="ECO:0007669"/>
    <property type="project" value="TreeGrafter"/>
</dbReference>
<keyword evidence="2" id="KW-0560">Oxidoreductase</keyword>
<accession>A0A9P4QAX6</accession>
<dbReference type="EMBL" id="MU003774">
    <property type="protein sequence ID" value="KAF2723827.1"/>
    <property type="molecule type" value="Genomic_DNA"/>
</dbReference>
<sequence>MIAKGNVMVGLPAPDFRCSAVVDGRLKEVSLSAYTSANHWLVLVFFPKAWSFICPTEIRAFSSRLEEFLYNRQCAVVFASTDSELCLKAWNATSEMEGGLGGVHVPLIGDCSQKMCRDYGVLDEGQGVAQRALFIIDPKGTVRSITVNDADVGRSVDETQRILDALIFKDEFGEGCPVDWKRGDEGIKMKQFTNIEGPVEVPLASFSKTIAEWARPKLQRAWSGASSRSVQSVTVMPTITSPPGATVVSTGLHSHSSSLSTNYITSGIPPSQGLQSSPRTYPGSEGDHDGITKTGKSSESQLPPRALDTTI</sequence>
<dbReference type="PANTHER" id="PTHR10681">
    <property type="entry name" value="THIOREDOXIN PEROXIDASE"/>
    <property type="match status" value="1"/>
</dbReference>
<name>A0A9P4QAX6_9PEZI</name>
<dbReference type="InterPro" id="IPR036249">
    <property type="entry name" value="Thioredoxin-like_sf"/>
</dbReference>
<evidence type="ECO:0000256" key="3">
    <source>
        <dbReference type="SAM" id="MobiDB-lite"/>
    </source>
</evidence>
<evidence type="ECO:0000313" key="5">
    <source>
        <dbReference type="EMBL" id="KAF2723827.1"/>
    </source>
</evidence>